<dbReference type="KEGG" id="cyn:Cyan7425_0538"/>
<dbReference type="AlphaFoldDB" id="B8HU09"/>
<dbReference type="Pfam" id="PF04366">
    <property type="entry name" value="Ysc84"/>
    <property type="match status" value="1"/>
</dbReference>
<dbReference type="GO" id="GO:0035091">
    <property type="term" value="F:phosphatidylinositol binding"/>
    <property type="evidence" value="ECO:0007669"/>
    <property type="project" value="TreeGrafter"/>
</dbReference>
<sequence>MKNHPLLFVPVAAAVILTVSHPALANPVEEVQVSNNVFQDLVRGTADQRIPPEILRNAQGIAILTNVTRGGFFLFGGRRGDGTLLVRNQTGGWSNPVFINITGGNFGPQFGVSSTDIILVFMNRESIDRLLREPLDLGGSISVAAGPVGGNVVSPVADPSPNIYAYSRSEGLFAGVTLSGSKVSYDARDTARFYGRSVTPQEVFTGQVPTPPGAVALRSTLDQYGAAALR</sequence>
<dbReference type="OrthoDB" id="9782434at2"/>
<dbReference type="InterPro" id="IPR007461">
    <property type="entry name" value="Ysc84_actin-binding"/>
</dbReference>
<dbReference type="PANTHER" id="PTHR15629:SF2">
    <property type="entry name" value="SH3 DOMAIN-CONTAINING YSC84-LIKE PROTEIN 1"/>
    <property type="match status" value="1"/>
</dbReference>
<evidence type="ECO:0000313" key="3">
    <source>
        <dbReference type="EMBL" id="ACL42929.1"/>
    </source>
</evidence>
<feature type="domain" description="Ysc84 actin-binding" evidence="2">
    <location>
        <begin position="103"/>
        <end position="223"/>
    </location>
</feature>
<evidence type="ECO:0000259" key="2">
    <source>
        <dbReference type="Pfam" id="PF04366"/>
    </source>
</evidence>
<dbReference type="InterPro" id="IPR051702">
    <property type="entry name" value="SH3_domain_YSC84-like"/>
</dbReference>
<keyword evidence="1" id="KW-0732">Signal</keyword>
<feature type="signal peptide" evidence="1">
    <location>
        <begin position="1"/>
        <end position="25"/>
    </location>
</feature>
<gene>
    <name evidence="3" type="ordered locus">Cyan7425_0538</name>
</gene>
<feature type="chain" id="PRO_5002873465" description="Ysc84 actin-binding domain-containing protein" evidence="1">
    <location>
        <begin position="26"/>
        <end position="230"/>
    </location>
</feature>
<proteinExistence type="predicted"/>
<protein>
    <recommendedName>
        <fullName evidence="2">Ysc84 actin-binding domain-containing protein</fullName>
    </recommendedName>
</protein>
<name>B8HU09_CYAP4</name>
<accession>B8HU09</accession>
<organism evidence="3">
    <name type="scientific">Cyanothece sp. (strain PCC 7425 / ATCC 29141)</name>
    <dbReference type="NCBI Taxonomy" id="395961"/>
    <lineage>
        <taxon>Bacteria</taxon>
        <taxon>Bacillati</taxon>
        <taxon>Cyanobacteriota</taxon>
        <taxon>Cyanophyceae</taxon>
        <taxon>Gomontiellales</taxon>
        <taxon>Cyanothecaceae</taxon>
        <taxon>Cyanothece</taxon>
    </lineage>
</organism>
<dbReference type="eggNOG" id="COG2930">
    <property type="taxonomic scope" value="Bacteria"/>
</dbReference>
<reference evidence="3" key="1">
    <citation type="submission" date="2009-01" db="EMBL/GenBank/DDBJ databases">
        <title>Complete sequence of chromosome Cyanothece sp. PCC 7425.</title>
        <authorList>
            <consortium name="US DOE Joint Genome Institute"/>
            <person name="Lucas S."/>
            <person name="Copeland A."/>
            <person name="Lapidus A."/>
            <person name="Glavina del Rio T."/>
            <person name="Dalin E."/>
            <person name="Tice H."/>
            <person name="Bruce D."/>
            <person name="Goodwin L."/>
            <person name="Pitluck S."/>
            <person name="Sims D."/>
            <person name="Meineke L."/>
            <person name="Brettin T."/>
            <person name="Detter J.C."/>
            <person name="Han C."/>
            <person name="Larimer F."/>
            <person name="Land M."/>
            <person name="Hauser L."/>
            <person name="Kyrpides N."/>
            <person name="Ovchinnikova G."/>
            <person name="Liberton M."/>
            <person name="Stoeckel J."/>
            <person name="Banerjee A."/>
            <person name="Singh A."/>
            <person name="Page L."/>
            <person name="Sato H."/>
            <person name="Zhao L."/>
            <person name="Sherman L."/>
            <person name="Pakrasi H."/>
            <person name="Richardson P."/>
        </authorList>
    </citation>
    <scope>NUCLEOTIDE SEQUENCE</scope>
    <source>
        <strain evidence="3">PCC 7425</strain>
    </source>
</reference>
<dbReference type="PANTHER" id="PTHR15629">
    <property type="entry name" value="SH3YL1 PROTEIN"/>
    <property type="match status" value="1"/>
</dbReference>
<dbReference type="EMBL" id="CP001344">
    <property type="protein sequence ID" value="ACL42929.1"/>
    <property type="molecule type" value="Genomic_DNA"/>
</dbReference>
<dbReference type="HOGENOM" id="CLU_015320_4_1_3"/>
<evidence type="ECO:0000256" key="1">
    <source>
        <dbReference type="SAM" id="SignalP"/>
    </source>
</evidence>
<dbReference type="CDD" id="cd11524">
    <property type="entry name" value="SYLF"/>
    <property type="match status" value="1"/>
</dbReference>